<dbReference type="Proteomes" id="UP001295469">
    <property type="component" value="Chromosome A07"/>
</dbReference>
<evidence type="ECO:0000256" key="3">
    <source>
        <dbReference type="ARBA" id="ARBA00023125"/>
    </source>
</evidence>
<dbReference type="Pfam" id="PF02365">
    <property type="entry name" value="NAM"/>
    <property type="match status" value="1"/>
</dbReference>
<protein>
    <submittedName>
        <fullName evidence="7">(rape) hypothetical protein</fullName>
    </submittedName>
</protein>
<organism evidence="7">
    <name type="scientific">Brassica napus</name>
    <name type="common">Rape</name>
    <dbReference type="NCBI Taxonomy" id="3708"/>
    <lineage>
        <taxon>Eukaryota</taxon>
        <taxon>Viridiplantae</taxon>
        <taxon>Streptophyta</taxon>
        <taxon>Embryophyta</taxon>
        <taxon>Tracheophyta</taxon>
        <taxon>Spermatophyta</taxon>
        <taxon>Magnoliopsida</taxon>
        <taxon>eudicotyledons</taxon>
        <taxon>Gunneridae</taxon>
        <taxon>Pentapetalae</taxon>
        <taxon>rosids</taxon>
        <taxon>malvids</taxon>
        <taxon>Brassicales</taxon>
        <taxon>Brassicaceae</taxon>
        <taxon>Brassiceae</taxon>
        <taxon>Brassica</taxon>
    </lineage>
</organism>
<dbReference type="InterPro" id="IPR036093">
    <property type="entry name" value="NAC_dom_sf"/>
</dbReference>
<evidence type="ECO:0000259" key="6">
    <source>
        <dbReference type="PROSITE" id="PS51005"/>
    </source>
</evidence>
<evidence type="ECO:0000256" key="1">
    <source>
        <dbReference type="ARBA" id="ARBA00004123"/>
    </source>
</evidence>
<dbReference type="EMBL" id="HG994361">
    <property type="protein sequence ID" value="CAF2181407.1"/>
    <property type="molecule type" value="Genomic_DNA"/>
</dbReference>
<evidence type="ECO:0000256" key="2">
    <source>
        <dbReference type="ARBA" id="ARBA00023015"/>
    </source>
</evidence>
<keyword evidence="2" id="KW-0805">Transcription regulation</keyword>
<evidence type="ECO:0000256" key="4">
    <source>
        <dbReference type="ARBA" id="ARBA00023163"/>
    </source>
</evidence>
<proteinExistence type="predicted"/>
<evidence type="ECO:0000313" key="7">
    <source>
        <dbReference type="EMBL" id="CAF2181407.1"/>
    </source>
</evidence>
<accession>A0A816Z6Z9</accession>
<dbReference type="PANTHER" id="PTHR31989">
    <property type="entry name" value="NAC DOMAIN-CONTAINING PROTEIN 82-RELATED"/>
    <property type="match status" value="1"/>
</dbReference>
<dbReference type="Gene3D" id="2.170.150.80">
    <property type="entry name" value="NAC domain"/>
    <property type="match status" value="1"/>
</dbReference>
<gene>
    <name evidence="7" type="ORF">DARMORV10_A07P29090.1</name>
</gene>
<dbReference type="GO" id="GO:0006355">
    <property type="term" value="P:regulation of DNA-templated transcription"/>
    <property type="evidence" value="ECO:0007669"/>
    <property type="project" value="InterPro"/>
</dbReference>
<dbReference type="SMR" id="A0A816Z6Z9"/>
<dbReference type="InterPro" id="IPR003441">
    <property type="entry name" value="NAC-dom"/>
</dbReference>
<sequence length="159" mass="18676">MTKLAGYGEDESWISHNEIIESYLRPKIEGKAVAIPGLVVELGEELYTREPWLLPQTAHPVLNPREWFYFGRKKPNHRIFEGVDHEGAWVVLSGRCPIRSEETGEIIGATMRFRYGFRNKGEITSLRWSNWFMREYRLFNHVRQTTSKQVFCKITENLC</sequence>
<keyword evidence="3" id="KW-0238">DNA-binding</keyword>
<dbReference type="PROSITE" id="PS51005">
    <property type="entry name" value="NAC"/>
    <property type="match status" value="1"/>
</dbReference>
<dbReference type="AlphaFoldDB" id="A0A816Z6Z9"/>
<feature type="domain" description="NAC" evidence="6">
    <location>
        <begin position="6"/>
        <end position="157"/>
    </location>
</feature>
<keyword evidence="4" id="KW-0804">Transcription</keyword>
<reference evidence="7" key="1">
    <citation type="submission" date="2021-01" db="EMBL/GenBank/DDBJ databases">
        <authorList>
            <consortium name="Genoscope - CEA"/>
            <person name="William W."/>
        </authorList>
    </citation>
    <scope>NUCLEOTIDE SEQUENCE</scope>
</reference>
<dbReference type="KEGG" id="bna:106355798"/>
<dbReference type="GO" id="GO:0005634">
    <property type="term" value="C:nucleus"/>
    <property type="evidence" value="ECO:0007669"/>
    <property type="project" value="UniProtKB-SubCell"/>
</dbReference>
<dbReference type="GO" id="GO:0003677">
    <property type="term" value="F:DNA binding"/>
    <property type="evidence" value="ECO:0007669"/>
    <property type="project" value="UniProtKB-KW"/>
</dbReference>
<keyword evidence="5" id="KW-0539">Nucleus</keyword>
<evidence type="ECO:0000256" key="5">
    <source>
        <dbReference type="ARBA" id="ARBA00023242"/>
    </source>
</evidence>
<dbReference type="SUPFAM" id="SSF101941">
    <property type="entry name" value="NAC domain"/>
    <property type="match status" value="1"/>
</dbReference>
<dbReference type="OrthoDB" id="1026866at2759"/>
<comment type="subcellular location">
    <subcellularLocation>
        <location evidence="1">Nucleus</location>
    </subcellularLocation>
</comment>
<name>A0A816Z6Z9_BRANA</name>